<name>A0A0E3SQF8_METMT</name>
<dbReference type="KEGG" id="mmet:MCMEM_0250"/>
<sequence>MISFIYKCSSLIFHSKYMPTSLSIYTVYLYMRGNVEVLGMKTKLLVFLSIAIILMTMGIAAANERDIDVKPGSFPNSINLKSNGVLPVGLFGNATPGFELDVNEVDPDTLRLGPANPPSYGPYDATPLRWAIEDINEDGVDDMILHFKVKAIGIEGHHTHLVLIGELYDGATFSDGTTTFFAIDSIRPLVKP</sequence>
<proteinExistence type="predicted"/>
<organism evidence="2 3">
    <name type="scientific">Methanococcoides methylutens MM1</name>
    <dbReference type="NCBI Taxonomy" id="1434104"/>
    <lineage>
        <taxon>Archaea</taxon>
        <taxon>Methanobacteriati</taxon>
        <taxon>Methanobacteriota</taxon>
        <taxon>Stenosarchaea group</taxon>
        <taxon>Methanomicrobia</taxon>
        <taxon>Methanosarcinales</taxon>
        <taxon>Methanosarcinaceae</taxon>
        <taxon>Methanococcoides</taxon>
    </lineage>
</organism>
<evidence type="ECO:0000256" key="1">
    <source>
        <dbReference type="SAM" id="Phobius"/>
    </source>
</evidence>
<accession>A0A0E3SQF8</accession>
<keyword evidence="3" id="KW-1185">Reference proteome</keyword>
<reference evidence="2 3" key="1">
    <citation type="submission" date="2014-07" db="EMBL/GenBank/DDBJ databases">
        <title>Methanogenic archaea and the global carbon cycle.</title>
        <authorList>
            <person name="Henriksen J.R."/>
            <person name="Luke J."/>
            <person name="Reinhart S."/>
            <person name="Benedict M.N."/>
            <person name="Youngblut N.D."/>
            <person name="Metcalf M.E."/>
            <person name="Whitaker R.J."/>
            <person name="Metcalf W.W."/>
        </authorList>
    </citation>
    <scope>NUCLEOTIDE SEQUENCE [LARGE SCALE GENOMIC DNA]</scope>
    <source>
        <strain evidence="2 3">MM1</strain>
    </source>
</reference>
<evidence type="ECO:0000313" key="2">
    <source>
        <dbReference type="EMBL" id="AKB84303.1"/>
    </source>
</evidence>
<dbReference type="HOGENOM" id="CLU_1412383_0_0_2"/>
<feature type="transmembrane region" description="Helical" evidence="1">
    <location>
        <begin position="12"/>
        <end position="31"/>
    </location>
</feature>
<evidence type="ECO:0000313" key="3">
    <source>
        <dbReference type="Proteomes" id="UP000033048"/>
    </source>
</evidence>
<dbReference type="Proteomes" id="UP000033048">
    <property type="component" value="Chromosome"/>
</dbReference>
<keyword evidence="1" id="KW-0472">Membrane</keyword>
<keyword evidence="1" id="KW-0812">Transmembrane</keyword>
<dbReference type="EMBL" id="CP009518">
    <property type="protein sequence ID" value="AKB84303.1"/>
    <property type="molecule type" value="Genomic_DNA"/>
</dbReference>
<gene>
    <name evidence="2" type="ORF">MCMEM_0250</name>
</gene>
<protein>
    <submittedName>
        <fullName evidence="2">Uncharacterized protein</fullName>
    </submittedName>
</protein>
<feature type="transmembrane region" description="Helical" evidence="1">
    <location>
        <begin position="43"/>
        <end position="62"/>
    </location>
</feature>
<dbReference type="AlphaFoldDB" id="A0A0E3SQF8"/>
<keyword evidence="1" id="KW-1133">Transmembrane helix</keyword>